<keyword evidence="2 8" id="KW-0004">4Fe-4S</keyword>
<keyword evidence="7 8" id="KW-0411">Iron-sulfur</keyword>
<accession>A0ABP8QF39</accession>
<comment type="cofactor">
    <cofactor evidence="8">
        <name>[4Fe-4S] cluster</name>
        <dbReference type="ChEBI" id="CHEBI:49883"/>
    </cofactor>
    <text evidence="8">Binds 2 [4Fe-4S] clusters per subunit.</text>
</comment>
<keyword evidence="8" id="KW-1278">Translocase</keyword>
<keyword evidence="8" id="KW-1003">Cell membrane</keyword>
<gene>
    <name evidence="8" type="primary">rnfC</name>
    <name evidence="11" type="ORF">GCM10023095_23900</name>
</gene>
<dbReference type="Proteomes" id="UP001501321">
    <property type="component" value="Unassembled WGS sequence"/>
</dbReference>
<comment type="similarity">
    <text evidence="8">Belongs to the 4Fe4S bacterial-type ferredoxin family. RnfC subfamily.</text>
</comment>
<evidence type="ECO:0000256" key="5">
    <source>
        <dbReference type="ARBA" id="ARBA00022982"/>
    </source>
</evidence>
<evidence type="ECO:0000313" key="12">
    <source>
        <dbReference type="Proteomes" id="UP001501321"/>
    </source>
</evidence>
<feature type="domain" description="4Fe-4S ferredoxin-type" evidence="10">
    <location>
        <begin position="412"/>
        <end position="441"/>
    </location>
</feature>
<dbReference type="PANTHER" id="PTHR43034">
    <property type="entry name" value="ION-TRANSLOCATING OXIDOREDUCTASE COMPLEX SUBUNIT C"/>
    <property type="match status" value="1"/>
</dbReference>
<dbReference type="Gene3D" id="3.40.50.11540">
    <property type="entry name" value="NADH-ubiquinone oxidoreductase 51kDa subunit"/>
    <property type="match status" value="1"/>
</dbReference>
<comment type="function">
    <text evidence="8">Part of a membrane-bound complex that couples electron transfer with translocation of ions across the membrane.</text>
</comment>
<feature type="binding site" evidence="8">
    <location>
        <position position="382"/>
    </location>
    <ligand>
        <name>[4Fe-4S] cluster</name>
        <dbReference type="ChEBI" id="CHEBI:49883"/>
        <label>1</label>
    </ligand>
</feature>
<keyword evidence="6 8" id="KW-0408">Iron</keyword>
<feature type="compositionally biased region" description="Low complexity" evidence="9">
    <location>
        <begin position="650"/>
        <end position="689"/>
    </location>
</feature>
<feature type="binding site" evidence="8">
    <location>
        <position position="385"/>
    </location>
    <ligand>
        <name>[4Fe-4S] cluster</name>
        <dbReference type="ChEBI" id="CHEBI:49883"/>
        <label>1</label>
    </ligand>
</feature>
<evidence type="ECO:0000256" key="4">
    <source>
        <dbReference type="ARBA" id="ARBA00022737"/>
    </source>
</evidence>
<evidence type="ECO:0000256" key="7">
    <source>
        <dbReference type="ARBA" id="ARBA00023014"/>
    </source>
</evidence>
<dbReference type="InterPro" id="IPR037225">
    <property type="entry name" value="Nuo51_FMN-bd_sf"/>
</dbReference>
<feature type="binding site" evidence="8">
    <location>
        <position position="421"/>
    </location>
    <ligand>
        <name>[4Fe-4S] cluster</name>
        <dbReference type="ChEBI" id="CHEBI:49883"/>
        <label>2</label>
    </ligand>
</feature>
<name>A0ABP8QF39_9GAMM</name>
<evidence type="ECO:0000256" key="8">
    <source>
        <dbReference type="HAMAP-Rule" id="MF_00461"/>
    </source>
</evidence>
<dbReference type="SUPFAM" id="SSF142019">
    <property type="entry name" value="Nqo1 FMN-binding domain-like"/>
    <property type="match status" value="1"/>
</dbReference>
<feature type="compositionally biased region" description="Basic and acidic residues" evidence="9">
    <location>
        <begin position="457"/>
        <end position="498"/>
    </location>
</feature>
<comment type="subunit">
    <text evidence="8">The complex is composed of six subunits: RnfA, RnfB, RnfC, RnfD, RnfE and RnfG.</text>
</comment>
<feature type="compositionally biased region" description="Low complexity" evidence="9">
    <location>
        <begin position="546"/>
        <end position="585"/>
    </location>
</feature>
<feature type="binding site" evidence="8">
    <location>
        <position position="431"/>
    </location>
    <ligand>
        <name>[4Fe-4S] cluster</name>
        <dbReference type="ChEBI" id="CHEBI:49883"/>
        <label>1</label>
    </ligand>
</feature>
<keyword evidence="4 8" id="KW-0677">Repeat</keyword>
<dbReference type="Pfam" id="PF01512">
    <property type="entry name" value="Complex1_51K"/>
    <property type="match status" value="1"/>
</dbReference>
<dbReference type="Pfam" id="PF13375">
    <property type="entry name" value="RnfC_N"/>
    <property type="match status" value="1"/>
</dbReference>
<evidence type="ECO:0000256" key="1">
    <source>
        <dbReference type="ARBA" id="ARBA00022448"/>
    </source>
</evidence>
<proteinExistence type="inferred from homology"/>
<dbReference type="SUPFAM" id="SSF46548">
    <property type="entry name" value="alpha-helical ferredoxin"/>
    <property type="match status" value="1"/>
</dbReference>
<protein>
    <recommendedName>
        <fullName evidence="8">Ion-translocating oxidoreductase complex subunit C</fullName>
        <ecNumber evidence="8">7.-.-.-</ecNumber>
    </recommendedName>
    <alternativeName>
        <fullName evidence="8">Rnf electron transport complex subunit C</fullName>
    </alternativeName>
</protein>
<comment type="caution">
    <text evidence="11">The sequence shown here is derived from an EMBL/GenBank/DDBJ whole genome shotgun (WGS) entry which is preliminary data.</text>
</comment>
<dbReference type="InterPro" id="IPR017896">
    <property type="entry name" value="4Fe4S_Fe-S-bd"/>
</dbReference>
<dbReference type="Gene3D" id="3.30.70.20">
    <property type="match status" value="1"/>
</dbReference>
<feature type="region of interest" description="Disordered" evidence="9">
    <location>
        <begin position="452"/>
        <end position="498"/>
    </location>
</feature>
<feature type="binding site" evidence="8">
    <location>
        <position position="424"/>
    </location>
    <ligand>
        <name>[4Fe-4S] cluster</name>
        <dbReference type="ChEBI" id="CHEBI:49883"/>
        <label>2</label>
    </ligand>
</feature>
<dbReference type="InterPro" id="IPR011538">
    <property type="entry name" value="Nuo51_FMN-bd"/>
</dbReference>
<dbReference type="NCBIfam" id="TIGR01945">
    <property type="entry name" value="rnfC"/>
    <property type="match status" value="1"/>
</dbReference>
<dbReference type="PROSITE" id="PS00198">
    <property type="entry name" value="4FE4S_FER_1"/>
    <property type="match status" value="2"/>
</dbReference>
<dbReference type="HAMAP" id="MF_00461">
    <property type="entry name" value="RsxC_RnfC"/>
    <property type="match status" value="1"/>
</dbReference>
<dbReference type="InterPro" id="IPR017900">
    <property type="entry name" value="4Fe4S_Fe_S_CS"/>
</dbReference>
<feature type="binding site" evidence="8">
    <location>
        <position position="388"/>
    </location>
    <ligand>
        <name>[4Fe-4S] cluster</name>
        <dbReference type="ChEBI" id="CHEBI:49883"/>
        <label>1</label>
    </ligand>
</feature>
<evidence type="ECO:0000259" key="10">
    <source>
        <dbReference type="PROSITE" id="PS51379"/>
    </source>
</evidence>
<feature type="binding site" evidence="8">
    <location>
        <position position="392"/>
    </location>
    <ligand>
        <name>[4Fe-4S] cluster</name>
        <dbReference type="ChEBI" id="CHEBI:49883"/>
        <label>2</label>
    </ligand>
</feature>
<keyword evidence="8" id="KW-0472">Membrane</keyword>
<evidence type="ECO:0000256" key="2">
    <source>
        <dbReference type="ARBA" id="ARBA00022485"/>
    </source>
</evidence>
<evidence type="ECO:0000313" key="11">
    <source>
        <dbReference type="EMBL" id="GAA4501134.1"/>
    </source>
</evidence>
<dbReference type="RefSeq" id="WP_345013391.1">
    <property type="nucleotide sequence ID" value="NZ_BAABFC010000015.1"/>
</dbReference>
<keyword evidence="1 8" id="KW-0813">Transport</keyword>
<dbReference type="NCBIfam" id="NF003454">
    <property type="entry name" value="PRK05035.1"/>
    <property type="match status" value="1"/>
</dbReference>
<feature type="binding site" evidence="8">
    <location>
        <position position="427"/>
    </location>
    <ligand>
        <name>[4Fe-4S] cluster</name>
        <dbReference type="ChEBI" id="CHEBI:49883"/>
        <label>2</label>
    </ligand>
</feature>
<sequence length="716" mass="76167">MNSLLEQIRKGKLWDFHGGIHPEEHKQLSSQTSLLEAGLPPLLVLPLKQHIGSPAELCVQVGDRVLTGQPLTAPSSPMQVPIHASSSGTVVAIEEHTVAHPSGLSEPCILIQTDGQDSWRPRDPWPDYAERGNDELLARIHQAGIAGLGGAGFPTDIKLKGAQAYAQREPLPLLIVNGCECEPYITADDRLMRDEAAAIVEGITLLQQILRPQLTLIAIEDNKPEAIAAIRAQVKNAHTLVKVLPTKYPSGGERQLIEILTGRQVPSGKPPSEMGILVQNVGTLYAIRQAVVEDEPLIRRVVTLTGDRLAQPGNAWVRLGTSVRWLMQRFGLDPEPGQRVIMGGPMMGFTLPHADVPVVKTSNCLLAPSQRSLPSRDEEINCIRCGQCAEACPASLLPQQLYWYSKAGELDTAEQYRLFDCIECGACAWVCPSNIPLVQYYRQAKSQLRNQRQEQAQAERAKQRFADKQQRLEEERLERDRRMQAANEARRAQLKDAGGEDPVAAALARIKAKQAAQAVPTVAEDPIAAAVARAKAKKAAREAEAPEVTPAATADDALANPEASPASEAPAADPRQAAVAAAIARAKAKKAAREADAPEVTPAATTDDAPANPEASPASEAPAADPRQAAVAAAIARAKAKKAAREADAPEVTPAATADDAPANPEASPAAEAPAADPRQAAVTAAIARAKAKKAAREAAADNSAPPVPPSSKESD</sequence>
<feature type="domain" description="4Fe-4S ferredoxin-type" evidence="10">
    <location>
        <begin position="372"/>
        <end position="402"/>
    </location>
</feature>
<keyword evidence="8" id="KW-0997">Cell inner membrane</keyword>
<keyword evidence="3 8" id="KW-0479">Metal-binding</keyword>
<keyword evidence="12" id="KW-1185">Reference proteome</keyword>
<dbReference type="Pfam" id="PF12838">
    <property type="entry name" value="Fer4_7"/>
    <property type="match status" value="1"/>
</dbReference>
<keyword evidence="5 8" id="KW-0249">Electron transport</keyword>
<dbReference type="EMBL" id="BAABFC010000015">
    <property type="protein sequence ID" value="GAA4501134.1"/>
    <property type="molecule type" value="Genomic_DNA"/>
</dbReference>
<dbReference type="PANTHER" id="PTHR43034:SF2">
    <property type="entry name" value="ION-TRANSLOCATING OXIDOREDUCTASE COMPLEX SUBUNIT C"/>
    <property type="match status" value="1"/>
</dbReference>
<feature type="region of interest" description="Disordered" evidence="9">
    <location>
        <begin position="540"/>
        <end position="716"/>
    </location>
</feature>
<reference evidence="12" key="1">
    <citation type="journal article" date="2019" name="Int. J. Syst. Evol. Microbiol.">
        <title>The Global Catalogue of Microorganisms (GCM) 10K type strain sequencing project: providing services to taxonomists for standard genome sequencing and annotation.</title>
        <authorList>
            <consortium name="The Broad Institute Genomics Platform"/>
            <consortium name="The Broad Institute Genome Sequencing Center for Infectious Disease"/>
            <person name="Wu L."/>
            <person name="Ma J."/>
        </authorList>
    </citation>
    <scope>NUCLEOTIDE SEQUENCE [LARGE SCALE GENOMIC DNA]</scope>
    <source>
        <strain evidence="12">JCM 32226</strain>
    </source>
</reference>
<comment type="subcellular location">
    <subcellularLocation>
        <location evidence="8">Cell inner membrane</location>
        <topology evidence="8">Peripheral membrane protein</topology>
    </subcellularLocation>
</comment>
<evidence type="ECO:0000256" key="9">
    <source>
        <dbReference type="SAM" id="MobiDB-lite"/>
    </source>
</evidence>
<organism evidence="11 12">
    <name type="scientific">Pseudaeromonas paramecii</name>
    <dbReference type="NCBI Taxonomy" id="2138166"/>
    <lineage>
        <taxon>Bacteria</taxon>
        <taxon>Pseudomonadati</taxon>
        <taxon>Pseudomonadota</taxon>
        <taxon>Gammaproteobacteria</taxon>
        <taxon>Aeromonadales</taxon>
        <taxon>Aeromonadaceae</taxon>
        <taxon>Pseudaeromonas</taxon>
    </lineage>
</organism>
<dbReference type="PROSITE" id="PS51379">
    <property type="entry name" value="4FE4S_FER_2"/>
    <property type="match status" value="2"/>
</dbReference>
<dbReference type="InterPro" id="IPR026902">
    <property type="entry name" value="RnfC_N"/>
</dbReference>
<dbReference type="InterPro" id="IPR010208">
    <property type="entry name" value="Ion_transpt_RnfC/RsxC"/>
</dbReference>
<evidence type="ECO:0000256" key="3">
    <source>
        <dbReference type="ARBA" id="ARBA00022723"/>
    </source>
</evidence>
<dbReference type="EC" id="7.-.-.-" evidence="8"/>
<feature type="compositionally biased region" description="Low complexity" evidence="9">
    <location>
        <begin position="598"/>
        <end position="637"/>
    </location>
</feature>
<evidence type="ECO:0000256" key="6">
    <source>
        <dbReference type="ARBA" id="ARBA00023004"/>
    </source>
</evidence>